<dbReference type="PROSITE" id="PS50859">
    <property type="entry name" value="LONGIN"/>
    <property type="match status" value="1"/>
</dbReference>
<dbReference type="InterPro" id="IPR010908">
    <property type="entry name" value="Longin_dom"/>
</dbReference>
<keyword evidence="2 5" id="KW-0472">Membrane</keyword>
<dbReference type="Proteomes" id="UP001642409">
    <property type="component" value="Unassembled WGS sequence"/>
</dbReference>
<feature type="transmembrane region" description="Helical" evidence="5">
    <location>
        <begin position="190"/>
        <end position="212"/>
    </location>
</feature>
<dbReference type="InterPro" id="IPR011012">
    <property type="entry name" value="Longin-like_dom_sf"/>
</dbReference>
<keyword evidence="4" id="KW-0175">Coiled coil</keyword>
<comment type="similarity">
    <text evidence="1">Belongs to the synaptobrevin family.</text>
</comment>
<dbReference type="EMBL" id="CAXDID020000006">
    <property type="protein sequence ID" value="CAL5975552.1"/>
    <property type="molecule type" value="Genomic_DNA"/>
</dbReference>
<evidence type="ECO:0000256" key="4">
    <source>
        <dbReference type="SAM" id="Coils"/>
    </source>
</evidence>
<dbReference type="EMBL" id="CATOUU010000386">
    <property type="protein sequence ID" value="CAI9927934.1"/>
    <property type="molecule type" value="Genomic_DNA"/>
</dbReference>
<dbReference type="PANTHER" id="PTHR21136:SF168">
    <property type="entry name" value="VESICLE-ASSOCIATED MEMBRANE PROTEIN 9"/>
    <property type="match status" value="1"/>
</dbReference>
<comment type="caution">
    <text evidence="7">The sequence shown here is derived from an EMBL/GenBank/DDBJ whole genome shotgun (WGS) entry which is preliminary data.</text>
</comment>
<feature type="domain" description="Longin" evidence="6">
    <location>
        <begin position="37"/>
        <end position="114"/>
    </location>
</feature>
<evidence type="ECO:0000256" key="3">
    <source>
        <dbReference type="ARBA" id="ARBA00046280"/>
    </source>
</evidence>
<keyword evidence="5" id="KW-1133">Transmembrane helix</keyword>
<evidence type="ECO:0000259" key="6">
    <source>
        <dbReference type="PROSITE" id="PS50859"/>
    </source>
</evidence>
<comment type="subcellular location">
    <subcellularLocation>
        <location evidence="3">Endomembrane system</location>
        <topology evidence="3">Single-pass type IV membrane protein</topology>
    </subcellularLocation>
</comment>
<feature type="coiled-coil region" evidence="4">
    <location>
        <begin position="150"/>
        <end position="177"/>
    </location>
</feature>
<reference evidence="7" key="1">
    <citation type="submission" date="2023-06" db="EMBL/GenBank/DDBJ databases">
        <authorList>
            <person name="Kurt Z."/>
        </authorList>
    </citation>
    <scope>NUCLEOTIDE SEQUENCE</scope>
</reference>
<accession>A0AA86NZZ8</accession>
<dbReference type="GO" id="GO:0012505">
    <property type="term" value="C:endomembrane system"/>
    <property type="evidence" value="ECO:0007669"/>
    <property type="project" value="UniProtKB-SubCell"/>
</dbReference>
<evidence type="ECO:0000313" key="8">
    <source>
        <dbReference type="EMBL" id="CAL5975552.1"/>
    </source>
</evidence>
<dbReference type="PANTHER" id="PTHR21136">
    <property type="entry name" value="SNARE PROTEINS"/>
    <property type="match status" value="1"/>
</dbReference>
<organism evidence="7">
    <name type="scientific">Hexamita inflata</name>
    <dbReference type="NCBI Taxonomy" id="28002"/>
    <lineage>
        <taxon>Eukaryota</taxon>
        <taxon>Metamonada</taxon>
        <taxon>Diplomonadida</taxon>
        <taxon>Hexamitidae</taxon>
        <taxon>Hexamitinae</taxon>
        <taxon>Hexamita</taxon>
    </lineage>
</organism>
<dbReference type="Pfam" id="PF13774">
    <property type="entry name" value="Longin"/>
    <property type="match status" value="1"/>
</dbReference>
<dbReference type="Gene3D" id="3.30.450.50">
    <property type="entry name" value="Longin domain"/>
    <property type="match status" value="1"/>
</dbReference>
<sequence>MTVIYSGIAYKQTPLAHYGTLKEHLSLNVKQIEQELSKQPVQQNNHSFHTVDTDGYLIFFKELTVYAICEKQISNVAAYQMLIDIYTTFTKKYNLNTIQQAKNLQMNNQFESILKKKMKSIGKYLKQQSNLTNLVNDVKITVQQNCQQVMDKRNQQAASIENNAADLTDRAQEMKVDTDTLKYKIRLLKIMKIACICVVTTVIVLIIVLPIVL</sequence>
<evidence type="ECO:0000313" key="9">
    <source>
        <dbReference type="Proteomes" id="UP001642409"/>
    </source>
</evidence>
<evidence type="ECO:0000256" key="2">
    <source>
        <dbReference type="ARBA" id="ARBA00023136"/>
    </source>
</evidence>
<dbReference type="AlphaFoldDB" id="A0AA86NZZ8"/>
<gene>
    <name evidence="7" type="ORF">HINF_LOCUS15579</name>
    <name evidence="8" type="ORF">HINF_LOCUS3389</name>
</gene>
<dbReference type="Gene3D" id="1.20.5.110">
    <property type="match status" value="1"/>
</dbReference>
<dbReference type="InterPro" id="IPR051097">
    <property type="entry name" value="Synaptobrevin-like_transport"/>
</dbReference>
<dbReference type="CDD" id="cd14824">
    <property type="entry name" value="Longin"/>
    <property type="match status" value="1"/>
</dbReference>
<keyword evidence="5" id="KW-0812">Transmembrane</keyword>
<proteinExistence type="inferred from homology"/>
<reference evidence="8 9" key="2">
    <citation type="submission" date="2024-07" db="EMBL/GenBank/DDBJ databases">
        <authorList>
            <person name="Akdeniz Z."/>
        </authorList>
    </citation>
    <scope>NUCLEOTIDE SEQUENCE [LARGE SCALE GENOMIC DNA]</scope>
</reference>
<dbReference type="SUPFAM" id="SSF64356">
    <property type="entry name" value="SNARE-like"/>
    <property type="match status" value="1"/>
</dbReference>
<keyword evidence="9" id="KW-1185">Reference proteome</keyword>
<evidence type="ECO:0000256" key="5">
    <source>
        <dbReference type="SAM" id="Phobius"/>
    </source>
</evidence>
<evidence type="ECO:0000313" key="7">
    <source>
        <dbReference type="EMBL" id="CAI9927934.1"/>
    </source>
</evidence>
<evidence type="ECO:0000256" key="1">
    <source>
        <dbReference type="ARBA" id="ARBA00008025"/>
    </source>
</evidence>
<protein>
    <submittedName>
        <fullName evidence="7">Synaptobrevin</fullName>
    </submittedName>
</protein>
<name>A0AA86NZZ8_9EUKA</name>